<proteinExistence type="predicted"/>
<gene>
    <name evidence="2" type="ORF">OLEA9_A085960</name>
</gene>
<evidence type="ECO:0000313" key="2">
    <source>
        <dbReference type="EMBL" id="CAA3008312.1"/>
    </source>
</evidence>
<evidence type="ECO:0000256" key="1">
    <source>
        <dbReference type="SAM" id="SignalP"/>
    </source>
</evidence>
<keyword evidence="1" id="KW-0732">Signal</keyword>
<accession>A0A8S0TQP1</accession>
<evidence type="ECO:0000313" key="3">
    <source>
        <dbReference type="Proteomes" id="UP000594638"/>
    </source>
</evidence>
<keyword evidence="3" id="KW-1185">Reference proteome</keyword>
<name>A0A8S0TQP1_OLEEU</name>
<dbReference type="AlphaFoldDB" id="A0A8S0TQP1"/>
<dbReference type="Proteomes" id="UP000594638">
    <property type="component" value="Unassembled WGS sequence"/>
</dbReference>
<dbReference type="EMBL" id="CACTIH010007295">
    <property type="protein sequence ID" value="CAA3008312.1"/>
    <property type="molecule type" value="Genomic_DNA"/>
</dbReference>
<feature type="chain" id="PRO_5035744318" description="Secreted protein" evidence="1">
    <location>
        <begin position="27"/>
        <end position="215"/>
    </location>
</feature>
<feature type="signal peptide" evidence="1">
    <location>
        <begin position="1"/>
        <end position="26"/>
    </location>
</feature>
<protein>
    <recommendedName>
        <fullName evidence="4">Secreted protein</fullName>
    </recommendedName>
</protein>
<sequence>MQATSTTLQGRILIFRHLLAVSGTWCAGHERDAFGRWQGRSLIFRDFWEVFGHGVQAIYRTRPDRSRIVARFLGICMQFVSMVCRPYPGRILVMVGSSPIFKHFLAFSGTRCPGHVRDASWPHVQAMFRVRLGHGRDAVWFPGVSRQFSGTLCVGHVQDTAGTHLDFHVFLDNFLDTMSRQFLGRVGAAAGMQSSFQAFLRIFWARCVGHVRGAY</sequence>
<evidence type="ECO:0008006" key="4">
    <source>
        <dbReference type="Google" id="ProtNLM"/>
    </source>
</evidence>
<dbReference type="Gramene" id="OE9A085960T1">
    <property type="protein sequence ID" value="OE9A085960C1"/>
    <property type="gene ID" value="OE9A085960"/>
</dbReference>
<organism evidence="2 3">
    <name type="scientific">Olea europaea subsp. europaea</name>
    <dbReference type="NCBI Taxonomy" id="158383"/>
    <lineage>
        <taxon>Eukaryota</taxon>
        <taxon>Viridiplantae</taxon>
        <taxon>Streptophyta</taxon>
        <taxon>Embryophyta</taxon>
        <taxon>Tracheophyta</taxon>
        <taxon>Spermatophyta</taxon>
        <taxon>Magnoliopsida</taxon>
        <taxon>eudicotyledons</taxon>
        <taxon>Gunneridae</taxon>
        <taxon>Pentapetalae</taxon>
        <taxon>asterids</taxon>
        <taxon>lamiids</taxon>
        <taxon>Lamiales</taxon>
        <taxon>Oleaceae</taxon>
        <taxon>Oleeae</taxon>
        <taxon>Olea</taxon>
    </lineage>
</organism>
<comment type="caution">
    <text evidence="2">The sequence shown here is derived from an EMBL/GenBank/DDBJ whole genome shotgun (WGS) entry which is preliminary data.</text>
</comment>
<reference evidence="2 3" key="1">
    <citation type="submission" date="2019-12" db="EMBL/GenBank/DDBJ databases">
        <authorList>
            <person name="Alioto T."/>
            <person name="Alioto T."/>
            <person name="Gomez Garrido J."/>
        </authorList>
    </citation>
    <scope>NUCLEOTIDE SEQUENCE [LARGE SCALE GENOMIC DNA]</scope>
</reference>